<dbReference type="RefSeq" id="WP_101497571.1">
    <property type="nucleotide sequence ID" value="NZ_LNJZ01000009.1"/>
</dbReference>
<comment type="caution">
    <text evidence="1">The sequence shown here is derived from an EMBL/GenBank/DDBJ whole genome shotgun (WGS) entry which is preliminary data.</text>
</comment>
<keyword evidence="2" id="KW-1185">Reference proteome</keyword>
<reference evidence="1 2" key="1">
    <citation type="submission" date="2019-03" db="EMBL/GenBank/DDBJ databases">
        <title>Genomic Encyclopedia of Type Strains, Phase IV (KMG-IV): sequencing the most valuable type-strain genomes for metagenomic binning, comparative biology and taxonomic classification.</title>
        <authorList>
            <person name="Goeker M."/>
        </authorList>
    </citation>
    <scope>NUCLEOTIDE SEQUENCE [LARGE SCALE GENOMIC DNA]</scope>
    <source>
        <strain evidence="1 2">DSM 28679</strain>
    </source>
</reference>
<accession>A0A4R6TT93</accession>
<name>A0A4R6TT93_9GAMM</name>
<dbReference type="OrthoDB" id="5600572at2"/>
<organism evidence="1 2">
    <name type="scientific">Thiopseudomonas denitrificans</name>
    <dbReference type="NCBI Taxonomy" id="1501432"/>
    <lineage>
        <taxon>Bacteria</taxon>
        <taxon>Pseudomonadati</taxon>
        <taxon>Pseudomonadota</taxon>
        <taxon>Gammaproteobacteria</taxon>
        <taxon>Pseudomonadales</taxon>
        <taxon>Pseudomonadaceae</taxon>
        <taxon>Thiopseudomonas</taxon>
    </lineage>
</organism>
<dbReference type="NCBIfam" id="TIGR02647">
    <property type="entry name" value="DNA"/>
    <property type="match status" value="1"/>
</dbReference>
<evidence type="ECO:0000313" key="2">
    <source>
        <dbReference type="Proteomes" id="UP000294575"/>
    </source>
</evidence>
<dbReference type="AlphaFoldDB" id="A0A4R6TT93"/>
<protein>
    <submittedName>
        <fullName evidence="1">Uncharacterized protein (TIGR02647 family)</fullName>
    </submittedName>
</protein>
<proteinExistence type="predicted"/>
<dbReference type="Pfam" id="PF18918">
    <property type="entry name" value="DUF5669"/>
    <property type="match status" value="1"/>
</dbReference>
<dbReference type="EMBL" id="SNYK01000010">
    <property type="protein sequence ID" value="TDQ36878.1"/>
    <property type="molecule type" value="Genomic_DNA"/>
</dbReference>
<dbReference type="InterPro" id="IPR013468">
    <property type="entry name" value="CHP02647"/>
</dbReference>
<evidence type="ECO:0000313" key="1">
    <source>
        <dbReference type="EMBL" id="TDQ36878.1"/>
    </source>
</evidence>
<sequence length="78" mass="8336">MALTQELLEEMQLLSLFPVNSLQEGLKIHSDASPVRINAAGRLFAKGLITQDDGGYLTLLGLEAAQQLQSLKTILAAG</sequence>
<gene>
    <name evidence="1" type="ORF">DFQ45_11093</name>
</gene>
<dbReference type="Proteomes" id="UP000294575">
    <property type="component" value="Unassembled WGS sequence"/>
</dbReference>